<proteinExistence type="predicted"/>
<dbReference type="PROSITE" id="PS51257">
    <property type="entry name" value="PROKAR_LIPOPROTEIN"/>
    <property type="match status" value="1"/>
</dbReference>
<reference evidence="3" key="1">
    <citation type="submission" date="2023-07" db="EMBL/GenBank/DDBJ databases">
        <title>30 novel species of actinomycetes from the DSMZ collection.</title>
        <authorList>
            <person name="Nouioui I."/>
        </authorList>
    </citation>
    <scope>NUCLEOTIDE SEQUENCE [LARGE SCALE GENOMIC DNA]</scope>
    <source>
        <strain evidence="3">DSM 41640</strain>
    </source>
</reference>
<evidence type="ECO:0000256" key="1">
    <source>
        <dbReference type="SAM" id="MobiDB-lite"/>
    </source>
</evidence>
<evidence type="ECO:0000313" key="2">
    <source>
        <dbReference type="EMBL" id="MDT0485694.1"/>
    </source>
</evidence>
<evidence type="ECO:0000313" key="3">
    <source>
        <dbReference type="Proteomes" id="UP001183824"/>
    </source>
</evidence>
<protein>
    <recommendedName>
        <fullName evidence="4">Lipoprotein</fullName>
    </recommendedName>
</protein>
<name>A0ABU2VKI0_9ACTN</name>
<keyword evidence="3" id="KW-1185">Reference proteome</keyword>
<dbReference type="EMBL" id="JAVREZ010000016">
    <property type="protein sequence ID" value="MDT0485694.1"/>
    <property type="molecule type" value="Genomic_DNA"/>
</dbReference>
<feature type="region of interest" description="Disordered" evidence="1">
    <location>
        <begin position="27"/>
        <end position="55"/>
    </location>
</feature>
<accession>A0ABU2VKI0</accession>
<gene>
    <name evidence="2" type="ORF">RNB18_36990</name>
</gene>
<comment type="caution">
    <text evidence="2">The sequence shown here is derived from an EMBL/GenBank/DDBJ whole genome shotgun (WGS) entry which is preliminary data.</text>
</comment>
<sequence>MPTRPHTPTTLALLTLLVLLTLTGCKDGQGVRDEGPATNKAAAVSPAENQKAARH</sequence>
<organism evidence="2 3">
    <name type="scientific">Streptomyces doebereineriae</name>
    <dbReference type="NCBI Taxonomy" id="3075528"/>
    <lineage>
        <taxon>Bacteria</taxon>
        <taxon>Bacillati</taxon>
        <taxon>Actinomycetota</taxon>
        <taxon>Actinomycetes</taxon>
        <taxon>Kitasatosporales</taxon>
        <taxon>Streptomycetaceae</taxon>
        <taxon>Streptomyces</taxon>
    </lineage>
</organism>
<evidence type="ECO:0008006" key="4">
    <source>
        <dbReference type="Google" id="ProtNLM"/>
    </source>
</evidence>
<dbReference type="Proteomes" id="UP001183824">
    <property type="component" value="Unassembled WGS sequence"/>
</dbReference>
<dbReference type="RefSeq" id="WP_311718464.1">
    <property type="nucleotide sequence ID" value="NZ_JAVREZ010000016.1"/>
</dbReference>